<dbReference type="eggNOG" id="COG1472">
    <property type="taxonomic scope" value="Bacteria"/>
</dbReference>
<dbReference type="PANTHER" id="PTHR42715">
    <property type="entry name" value="BETA-GLUCOSIDASE"/>
    <property type="match status" value="1"/>
</dbReference>
<dbReference type="PANTHER" id="PTHR42715:SF10">
    <property type="entry name" value="BETA-GLUCOSIDASE"/>
    <property type="match status" value="1"/>
</dbReference>
<reference evidence="4 5" key="1">
    <citation type="submission" date="2011-08" db="EMBL/GenBank/DDBJ databases">
        <authorList>
            <person name="Weinstock G."/>
            <person name="Sodergren E."/>
            <person name="Clifton S."/>
            <person name="Fulton L."/>
            <person name="Fulton B."/>
            <person name="Courtney L."/>
            <person name="Fronick C."/>
            <person name="Harrison M."/>
            <person name="Strong C."/>
            <person name="Farmer C."/>
            <person name="Delahaunty K."/>
            <person name="Markovic C."/>
            <person name="Hall O."/>
            <person name="Minx P."/>
            <person name="Tomlinson C."/>
            <person name="Mitreva M."/>
            <person name="Hou S."/>
            <person name="Chen J."/>
            <person name="Wollam A."/>
            <person name="Pepin K.H."/>
            <person name="Johnson M."/>
            <person name="Bhonagiri V."/>
            <person name="Zhang X."/>
            <person name="Suruliraj S."/>
            <person name="Warren W."/>
            <person name="Chinwalla A."/>
            <person name="Mardis E.R."/>
            <person name="Wilson R.K."/>
        </authorList>
    </citation>
    <scope>NUCLEOTIDE SEQUENCE [LARGE SCALE GENOMIC DNA]</scope>
    <source>
        <strain evidence="4 5">F0357</strain>
    </source>
</reference>
<dbReference type="PRINTS" id="PR00133">
    <property type="entry name" value="GLHYDRLASE3"/>
</dbReference>
<evidence type="ECO:0000259" key="3">
    <source>
        <dbReference type="SMART" id="SM01217"/>
    </source>
</evidence>
<dbReference type="Pfam" id="PF14310">
    <property type="entry name" value="Fn3-like"/>
    <property type="match status" value="1"/>
</dbReference>
<gene>
    <name evidence="4" type="ORF">HMPREF0080_01102</name>
</gene>
<dbReference type="PATRIC" id="fig|861450.3.peg.1025"/>
<accession>G9YHH1</accession>
<dbReference type="InterPro" id="IPR036881">
    <property type="entry name" value="Glyco_hydro_3_C_sf"/>
</dbReference>
<dbReference type="SUPFAM" id="SSF52279">
    <property type="entry name" value="Beta-D-glucan exohydrolase, C-terminal domain"/>
    <property type="match status" value="1"/>
</dbReference>
<dbReference type="SUPFAM" id="SSF51445">
    <property type="entry name" value="(Trans)glycosidases"/>
    <property type="match status" value="1"/>
</dbReference>
<dbReference type="Gene3D" id="3.40.50.1700">
    <property type="entry name" value="Glycoside hydrolase family 3 C-terminal domain"/>
    <property type="match status" value="1"/>
</dbReference>
<evidence type="ECO:0000313" key="4">
    <source>
        <dbReference type="EMBL" id="EHM40761.1"/>
    </source>
</evidence>
<keyword evidence="5" id="KW-1185">Reference proteome</keyword>
<dbReference type="GO" id="GO:0008422">
    <property type="term" value="F:beta-glucosidase activity"/>
    <property type="evidence" value="ECO:0007669"/>
    <property type="project" value="UniProtKB-ARBA"/>
</dbReference>
<dbReference type="InterPro" id="IPR026891">
    <property type="entry name" value="Fn3-like"/>
</dbReference>
<keyword evidence="2 4" id="KW-0378">Hydrolase</keyword>
<evidence type="ECO:0000256" key="2">
    <source>
        <dbReference type="ARBA" id="ARBA00022801"/>
    </source>
</evidence>
<dbReference type="InterPro" id="IPR013783">
    <property type="entry name" value="Ig-like_fold"/>
</dbReference>
<sequence>MAERNIQDLIKQMTLEEKAGLCSGKDFWNTKAVSRLGIPSVMLSDGPHGLRKQEGKSDHLGLNESIPAVCFPAGCAIASSWDRESAAKLGITLANECQAENVSTILGPAMNIKRSPLCGRNFEYLSEDPIVSSELAIAYVQAVQSKNVVTTPKHFMANNQEFHRMMSDSIMDERTMREIYLASFENMVKQAKPWTMMGAYNKLNGTYLCENKLILTDILRDEWGFDGYIMSDWGAMNDRVDALKAGCELEMPGMTDRTDKELIAAVQSGDLDEELLNRAVERFLTVVFKYVDNRNQEAVFDREADHQVARELAEESSILLKNKDKILPLKTEQKVAFIGQYAKEPRYQGGGSSHINSFKLVSAVEASKELQVTYARGYDDGLDVAVEELEDQAVELAKKSDVAVLFIGLPDRYESEGYDRKHMQLPANQIALLERLSQVQENLVVVLHNGSAVEMPWIDKVKGVLEVYLGGQAVGEATVNLLYGEVNPSGRLAETFPLRLQDTPCYLYYGGENDKSVYHEGVFVGYRYYSSKEMPVLFPFGHGLSYTQFAYDNLVLSQTELTDIDKLLVSVDVTNTGHCYGREVVQVYVAAPNSKIIRPGLELRAFDKIGLEPGETKTVTVELDKRSFAYWDVESHDWFVEEGKYQIIIGRSAEEKILVADVVVSPVKTPRKVFHLNSTIGEVLADKHAGPLFEQMMGKTFVEYTEAQQVTENSQSDAVNAEMMHAMMEGMPLRQLLNFVPGIEKSVLEDLIATLNQ</sequence>
<dbReference type="InterPro" id="IPR036962">
    <property type="entry name" value="Glyco_hydro_3_N_sf"/>
</dbReference>
<dbReference type="Proteomes" id="UP000005481">
    <property type="component" value="Unassembled WGS sequence"/>
</dbReference>
<protein>
    <submittedName>
        <fullName evidence="4">Glycosyl hydrolase family 3 protein</fullName>
    </submittedName>
</protein>
<dbReference type="RefSeq" id="WP_006790080.1">
    <property type="nucleotide sequence ID" value="NZ_JH417587.1"/>
</dbReference>
<feature type="domain" description="Fibronectin type III-like" evidence="3">
    <location>
        <begin position="583"/>
        <end position="653"/>
    </location>
</feature>
<dbReference type="Gene3D" id="2.60.40.10">
    <property type="entry name" value="Immunoglobulins"/>
    <property type="match status" value="1"/>
</dbReference>
<name>G9YHH1_9FIRM</name>
<dbReference type="Pfam" id="PF01915">
    <property type="entry name" value="Glyco_hydro_3_C"/>
    <property type="match status" value="1"/>
</dbReference>
<organism evidence="4 5">
    <name type="scientific">Anaeroglobus geminatus F0357</name>
    <dbReference type="NCBI Taxonomy" id="861450"/>
    <lineage>
        <taxon>Bacteria</taxon>
        <taxon>Bacillati</taxon>
        <taxon>Bacillota</taxon>
        <taxon>Negativicutes</taxon>
        <taxon>Veillonellales</taxon>
        <taxon>Veillonellaceae</taxon>
        <taxon>Anaeroglobus</taxon>
    </lineage>
</organism>
<dbReference type="AlphaFoldDB" id="G9YHH1"/>
<dbReference type="InterPro" id="IPR050288">
    <property type="entry name" value="Cellulose_deg_GH3"/>
</dbReference>
<evidence type="ECO:0000256" key="1">
    <source>
        <dbReference type="ARBA" id="ARBA00005336"/>
    </source>
</evidence>
<dbReference type="FunFam" id="2.60.40.10:FF:000495">
    <property type="entry name" value="Periplasmic beta-glucosidase"/>
    <property type="match status" value="1"/>
</dbReference>
<dbReference type="InterPro" id="IPR001764">
    <property type="entry name" value="Glyco_hydro_3_N"/>
</dbReference>
<dbReference type="EMBL" id="AGCJ01000042">
    <property type="protein sequence ID" value="EHM40761.1"/>
    <property type="molecule type" value="Genomic_DNA"/>
</dbReference>
<dbReference type="STRING" id="861450.HMPREF0080_01102"/>
<dbReference type="InterPro" id="IPR002772">
    <property type="entry name" value="Glyco_hydro_3_C"/>
</dbReference>
<proteinExistence type="inferred from homology"/>
<comment type="caution">
    <text evidence="4">The sequence shown here is derived from an EMBL/GenBank/DDBJ whole genome shotgun (WGS) entry which is preliminary data.</text>
</comment>
<dbReference type="InterPro" id="IPR017853">
    <property type="entry name" value="GH"/>
</dbReference>
<comment type="similarity">
    <text evidence="1">Belongs to the glycosyl hydrolase 3 family.</text>
</comment>
<dbReference type="Pfam" id="PF00933">
    <property type="entry name" value="Glyco_hydro_3"/>
    <property type="match status" value="1"/>
</dbReference>
<dbReference type="OrthoDB" id="9805821at2"/>
<dbReference type="Gene3D" id="3.20.20.300">
    <property type="entry name" value="Glycoside hydrolase, family 3, N-terminal domain"/>
    <property type="match status" value="1"/>
</dbReference>
<dbReference type="SMART" id="SM01217">
    <property type="entry name" value="Fn3_like"/>
    <property type="match status" value="1"/>
</dbReference>
<dbReference type="GO" id="GO:0005975">
    <property type="term" value="P:carbohydrate metabolic process"/>
    <property type="evidence" value="ECO:0007669"/>
    <property type="project" value="InterPro"/>
</dbReference>
<evidence type="ECO:0000313" key="5">
    <source>
        <dbReference type="Proteomes" id="UP000005481"/>
    </source>
</evidence>
<dbReference type="HOGENOM" id="CLU_004542_4_1_9"/>